<keyword evidence="1" id="KW-0233">DNA recombination</keyword>
<dbReference type="GO" id="GO:0003677">
    <property type="term" value="F:DNA binding"/>
    <property type="evidence" value="ECO:0007669"/>
    <property type="project" value="InterPro"/>
</dbReference>
<evidence type="ECO:0000313" key="4">
    <source>
        <dbReference type="Proteomes" id="UP000321886"/>
    </source>
</evidence>
<dbReference type="InterPro" id="IPR011010">
    <property type="entry name" value="DNA_brk_join_enz"/>
</dbReference>
<dbReference type="SUPFAM" id="SSF56349">
    <property type="entry name" value="DNA breaking-rejoining enzymes"/>
    <property type="match status" value="1"/>
</dbReference>
<reference evidence="3 4" key="1">
    <citation type="submission" date="2019-07" db="EMBL/GenBank/DDBJ databases">
        <title>Whole genome shotgun sequence of Halobacillus faecis NBRC 103569.</title>
        <authorList>
            <person name="Hosoyama A."/>
            <person name="Uohara A."/>
            <person name="Ohji S."/>
            <person name="Ichikawa N."/>
        </authorList>
    </citation>
    <scope>NUCLEOTIDE SEQUENCE [LARGE SCALE GENOMIC DNA]</scope>
    <source>
        <strain evidence="3 4">NBRC 103569</strain>
    </source>
</reference>
<dbReference type="InterPro" id="IPR013762">
    <property type="entry name" value="Integrase-like_cat_sf"/>
</dbReference>
<dbReference type="Gene3D" id="1.10.443.10">
    <property type="entry name" value="Intergrase catalytic core"/>
    <property type="match status" value="1"/>
</dbReference>
<keyword evidence="2" id="KW-0175">Coiled coil</keyword>
<dbReference type="AlphaFoldDB" id="A0A511WWL0"/>
<evidence type="ECO:0000256" key="2">
    <source>
        <dbReference type="SAM" id="Coils"/>
    </source>
</evidence>
<dbReference type="GO" id="GO:0006310">
    <property type="term" value="P:DNA recombination"/>
    <property type="evidence" value="ECO:0007669"/>
    <property type="project" value="UniProtKB-KW"/>
</dbReference>
<sequence>MGKDEKKLRAQNKKIEKVLKRAQESNAAKKKELIGELRVHKKGSPEYSRISQEISKVGTISDGTVKTYSDQAKGILKEANQRFGVREWKHFKPEHAQKILQSRIDQGMAANSVRKTAHALEYINKNVNKVNVFKKNQKIEVTDHKKMLETIKQNGVVRRAKDSHRLKANPEQARAVIKEMEKYNKHYADIARYQLLSGFRITEAVSQKAEYIDLENNKHQAIDAKGGLNNVVYTSHHTKEDKEFLQSLKNGQDAETGRVFERLKDKNGNYRKDSSVSKSVTRLARKCADKLGIEGAEGQTFSSHSFRGVYGLERMEEYAAHHDKLDGIIEEKIREQPRLYKKYVNFEARIREKIIVENRGDREITKEEKIRWLVSTDLNHSRQEVVRFYVDNMDISAAVQKYS</sequence>
<dbReference type="RefSeq" id="WP_146818874.1">
    <property type="nucleotide sequence ID" value="NZ_BJYD01000042.1"/>
</dbReference>
<organism evidence="3 4">
    <name type="scientific">Halobacillus faecis</name>
    <dbReference type="NCBI Taxonomy" id="360184"/>
    <lineage>
        <taxon>Bacteria</taxon>
        <taxon>Bacillati</taxon>
        <taxon>Bacillota</taxon>
        <taxon>Bacilli</taxon>
        <taxon>Bacillales</taxon>
        <taxon>Bacillaceae</taxon>
        <taxon>Halobacillus</taxon>
    </lineage>
</organism>
<gene>
    <name evidence="3" type="ORF">HFA01_37710</name>
</gene>
<evidence type="ECO:0008006" key="5">
    <source>
        <dbReference type="Google" id="ProtNLM"/>
    </source>
</evidence>
<dbReference type="GO" id="GO:0015074">
    <property type="term" value="P:DNA integration"/>
    <property type="evidence" value="ECO:0007669"/>
    <property type="project" value="InterPro"/>
</dbReference>
<dbReference type="Proteomes" id="UP000321886">
    <property type="component" value="Unassembled WGS sequence"/>
</dbReference>
<name>A0A511WWL0_9BACI</name>
<dbReference type="EMBL" id="BJYD01000042">
    <property type="protein sequence ID" value="GEN55509.1"/>
    <property type="molecule type" value="Genomic_DNA"/>
</dbReference>
<feature type="coiled-coil region" evidence="2">
    <location>
        <begin position="5"/>
        <end position="32"/>
    </location>
</feature>
<evidence type="ECO:0000313" key="3">
    <source>
        <dbReference type="EMBL" id="GEN55509.1"/>
    </source>
</evidence>
<proteinExistence type="predicted"/>
<dbReference type="OrthoDB" id="184666at2"/>
<protein>
    <recommendedName>
        <fullName evidence="5">Tyr recombinase domain-containing protein</fullName>
    </recommendedName>
</protein>
<keyword evidence="4" id="KW-1185">Reference proteome</keyword>
<evidence type="ECO:0000256" key="1">
    <source>
        <dbReference type="ARBA" id="ARBA00023172"/>
    </source>
</evidence>
<comment type="caution">
    <text evidence="3">The sequence shown here is derived from an EMBL/GenBank/DDBJ whole genome shotgun (WGS) entry which is preliminary data.</text>
</comment>
<accession>A0A511WWL0</accession>